<dbReference type="EMBL" id="JALLAZ020001504">
    <property type="protein sequence ID" value="KAL3773858.1"/>
    <property type="molecule type" value="Genomic_DNA"/>
</dbReference>
<reference evidence="2 3" key="1">
    <citation type="submission" date="2024-10" db="EMBL/GenBank/DDBJ databases">
        <title>Updated reference genomes for cyclostephanoid diatoms.</title>
        <authorList>
            <person name="Roberts W.R."/>
            <person name="Alverson A.J."/>
        </authorList>
    </citation>
    <scope>NUCLEOTIDE SEQUENCE [LARGE SCALE GENOMIC DNA]</scope>
    <source>
        <strain evidence="2 3">AJA276-08</strain>
    </source>
</reference>
<evidence type="ECO:0000313" key="3">
    <source>
        <dbReference type="Proteomes" id="UP001530315"/>
    </source>
</evidence>
<accession>A0ABD3NEI7</accession>
<feature type="chain" id="PRO_5044759825" evidence="1">
    <location>
        <begin position="20"/>
        <end position="226"/>
    </location>
</feature>
<dbReference type="Proteomes" id="UP001530315">
    <property type="component" value="Unassembled WGS sequence"/>
</dbReference>
<name>A0ABD3NEI7_9STRA</name>
<keyword evidence="3" id="KW-1185">Reference proteome</keyword>
<evidence type="ECO:0000313" key="2">
    <source>
        <dbReference type="EMBL" id="KAL3773858.1"/>
    </source>
</evidence>
<proteinExistence type="predicted"/>
<dbReference type="AlphaFoldDB" id="A0ABD3NEI7"/>
<comment type="caution">
    <text evidence="2">The sequence shown here is derived from an EMBL/GenBank/DDBJ whole genome shotgun (WGS) entry which is preliminary data.</text>
</comment>
<sequence length="226" mass="23808">MNLSISLTYLSLIWTPAAALEEGFLMKFLVVSSSTLFGFAAAAEDAYPATPSLEVVSDIFLEQDDGNFASSEPLYSIIGETTASAFHPGRSHGQAHLSPSLVRTLLEKMGIAFASFGFGGGGSDAQVGRIVPTTTLTASSAQHVDHYPADSDGKRRSVGQDRVAFVVLNTNPDAYFAHGKMSVPIVEGSLVHFIGGIPHNTIVNSGSVKLLGPFDVKSFIGVGNFL</sequence>
<evidence type="ECO:0000256" key="1">
    <source>
        <dbReference type="SAM" id="SignalP"/>
    </source>
</evidence>
<gene>
    <name evidence="2" type="ORF">ACHAW5_008718</name>
</gene>
<organism evidence="2 3">
    <name type="scientific">Stephanodiscus triporus</name>
    <dbReference type="NCBI Taxonomy" id="2934178"/>
    <lineage>
        <taxon>Eukaryota</taxon>
        <taxon>Sar</taxon>
        <taxon>Stramenopiles</taxon>
        <taxon>Ochrophyta</taxon>
        <taxon>Bacillariophyta</taxon>
        <taxon>Coscinodiscophyceae</taxon>
        <taxon>Thalassiosirophycidae</taxon>
        <taxon>Stephanodiscales</taxon>
        <taxon>Stephanodiscaceae</taxon>
        <taxon>Stephanodiscus</taxon>
    </lineage>
</organism>
<protein>
    <submittedName>
        <fullName evidence="2">Uncharacterized protein</fullName>
    </submittedName>
</protein>
<keyword evidence="1" id="KW-0732">Signal</keyword>
<feature type="signal peptide" evidence="1">
    <location>
        <begin position="1"/>
        <end position="19"/>
    </location>
</feature>